<feature type="transmembrane region" description="Helical" evidence="1">
    <location>
        <begin position="7"/>
        <end position="25"/>
    </location>
</feature>
<comment type="caution">
    <text evidence="2">The sequence shown here is derived from an EMBL/GenBank/DDBJ whole genome shotgun (WGS) entry which is preliminary data.</text>
</comment>
<gene>
    <name evidence="2" type="ORF">VB264_24040</name>
</gene>
<dbReference type="RefSeq" id="WP_323253812.1">
    <property type="nucleotide sequence ID" value="NZ_JAYFUL010000073.1"/>
</dbReference>
<name>A0ABU5QUX3_9BACT</name>
<evidence type="ECO:0000313" key="2">
    <source>
        <dbReference type="EMBL" id="MEA5260891.1"/>
    </source>
</evidence>
<feature type="transmembrane region" description="Helical" evidence="1">
    <location>
        <begin position="45"/>
        <end position="65"/>
    </location>
</feature>
<evidence type="ECO:0000313" key="3">
    <source>
        <dbReference type="Proteomes" id="UP001304671"/>
    </source>
</evidence>
<protein>
    <submittedName>
        <fullName evidence="2">DoxX family protein</fullName>
    </submittedName>
</protein>
<keyword evidence="1" id="KW-1133">Transmembrane helix</keyword>
<keyword evidence="1" id="KW-0472">Membrane</keyword>
<sequence length="124" mass="13463">MNKTTRIISIMLMAIPSIVLIMGGVMKIIGAEPESVMQFLTKMGFGNYITALGVTELIIAGLFIYPKTNKIGFLLASCYFAGALCLDIAGGQVIASIIFLVILWIGMFLKHKEMFFTSSASDSK</sequence>
<proteinExistence type="predicted"/>
<feature type="transmembrane region" description="Helical" evidence="1">
    <location>
        <begin position="72"/>
        <end position="105"/>
    </location>
</feature>
<keyword evidence="1" id="KW-0812">Transmembrane</keyword>
<organism evidence="2 3">
    <name type="scientific">Arcicella aquatica</name>
    <dbReference type="NCBI Taxonomy" id="217141"/>
    <lineage>
        <taxon>Bacteria</taxon>
        <taxon>Pseudomonadati</taxon>
        <taxon>Bacteroidota</taxon>
        <taxon>Cytophagia</taxon>
        <taxon>Cytophagales</taxon>
        <taxon>Flectobacillaceae</taxon>
        <taxon>Arcicella</taxon>
    </lineage>
</organism>
<keyword evidence="3" id="KW-1185">Reference proteome</keyword>
<dbReference type="Proteomes" id="UP001304671">
    <property type="component" value="Unassembled WGS sequence"/>
</dbReference>
<accession>A0ABU5QUX3</accession>
<evidence type="ECO:0000256" key="1">
    <source>
        <dbReference type="SAM" id="Phobius"/>
    </source>
</evidence>
<dbReference type="EMBL" id="JAYFUL010000073">
    <property type="protein sequence ID" value="MEA5260891.1"/>
    <property type="molecule type" value="Genomic_DNA"/>
</dbReference>
<reference evidence="2 3" key="1">
    <citation type="submission" date="2023-12" db="EMBL/GenBank/DDBJ databases">
        <title>Novel species of the genus Arcicella isolated from rivers.</title>
        <authorList>
            <person name="Lu H."/>
        </authorList>
    </citation>
    <scope>NUCLEOTIDE SEQUENCE [LARGE SCALE GENOMIC DNA]</scope>
    <source>
        <strain evidence="2 3">LMG 21963</strain>
    </source>
</reference>